<dbReference type="GO" id="GO:0008199">
    <property type="term" value="F:ferric iron binding"/>
    <property type="evidence" value="ECO:0007669"/>
    <property type="project" value="InterPro"/>
</dbReference>
<feature type="binding site" evidence="3">
    <location>
        <position position="169"/>
    </location>
    <ligand>
        <name>Fe cation</name>
        <dbReference type="ChEBI" id="CHEBI:24875"/>
    </ligand>
</feature>
<gene>
    <name evidence="5" type="ORF">AtDm6_2580</name>
</gene>
<dbReference type="Proteomes" id="UP000029448">
    <property type="component" value="Unassembled WGS sequence"/>
</dbReference>
<keyword evidence="1" id="KW-0409">Iron storage</keyword>
<keyword evidence="2 3" id="KW-0408">Iron</keyword>
<dbReference type="SUPFAM" id="SSF47240">
    <property type="entry name" value="Ferritin-like"/>
    <property type="match status" value="1"/>
</dbReference>
<dbReference type="RefSeq" id="WP_035381268.1">
    <property type="nucleotide sequence ID" value="NZ_JACAOJ010000022.1"/>
</dbReference>
<dbReference type="InterPro" id="IPR008331">
    <property type="entry name" value="Ferritin_DPS_dom"/>
</dbReference>
<feature type="binding site" evidence="3">
    <location>
        <position position="134"/>
    </location>
    <ligand>
        <name>Fe cation</name>
        <dbReference type="ChEBI" id="CHEBI:24875"/>
    </ligand>
</feature>
<evidence type="ECO:0000256" key="2">
    <source>
        <dbReference type="ARBA" id="ARBA00023004"/>
    </source>
</evidence>
<dbReference type="Pfam" id="PF00210">
    <property type="entry name" value="Ferritin"/>
    <property type="match status" value="1"/>
</dbReference>
<feature type="binding site" evidence="3">
    <location>
        <position position="87"/>
    </location>
    <ligand>
        <name>Fe cation</name>
        <dbReference type="ChEBI" id="CHEBI:24875"/>
    </ligand>
</feature>
<sequence>MAQTTENTFLTDVQTLRERAQKSIEKGAVTPTYEGDVQTAIDLLQTVVATELVCVLRYTMHSISVEGLTSESVTEEFATHAKEERAHMLAAANRIDQLGGTPNFDPEGLATRSASEYGKGGNLVEMVRQNLVAERLVIEHYRELIRYFGDKDPTTRIMLERILAEEEEHATDMHDLLVAHEGRPFLKE</sequence>
<dbReference type="PROSITE" id="PS50905">
    <property type="entry name" value="FERRITIN_LIKE"/>
    <property type="match status" value="1"/>
</dbReference>
<protein>
    <submittedName>
        <fullName evidence="5">Bacterioferritin</fullName>
    </submittedName>
</protein>
<dbReference type="AlphaFoldDB" id="A0A094YL52"/>
<dbReference type="GO" id="GO:0020037">
    <property type="term" value="F:heme binding"/>
    <property type="evidence" value="ECO:0007669"/>
    <property type="project" value="TreeGrafter"/>
</dbReference>
<dbReference type="GO" id="GO:0006879">
    <property type="term" value="P:intracellular iron ion homeostasis"/>
    <property type="evidence" value="ECO:0007669"/>
    <property type="project" value="UniProtKB-KW"/>
</dbReference>
<dbReference type="PANTHER" id="PTHR30295:SF1">
    <property type="entry name" value="DNA PROTECTION DURING STARVATION PROTEIN"/>
    <property type="match status" value="1"/>
</dbReference>
<dbReference type="CDD" id="cd00657">
    <property type="entry name" value="Ferritin_like"/>
    <property type="match status" value="1"/>
</dbReference>
<feature type="binding site" evidence="3">
    <location>
        <position position="51"/>
    </location>
    <ligand>
        <name>Fe cation</name>
        <dbReference type="ChEBI" id="CHEBI:24875"/>
    </ligand>
</feature>
<dbReference type="PANTHER" id="PTHR30295">
    <property type="entry name" value="BACTERIOFERRITIN"/>
    <property type="match status" value="1"/>
</dbReference>
<evidence type="ECO:0000259" key="4">
    <source>
        <dbReference type="PROSITE" id="PS50905"/>
    </source>
</evidence>
<evidence type="ECO:0000256" key="3">
    <source>
        <dbReference type="PIRSR" id="PIRSR018063-50"/>
    </source>
</evidence>
<comment type="caution">
    <text evidence="5">The sequence shown here is derived from an EMBL/GenBank/DDBJ whole genome shotgun (WGS) entry which is preliminary data.</text>
</comment>
<dbReference type="InterPro" id="IPR014490">
    <property type="entry name" value="Dps-like"/>
</dbReference>
<reference evidence="5 6" key="1">
    <citation type="submission" date="2014-06" db="EMBL/GenBank/DDBJ databases">
        <title>Functional and comparative genomic analyses of the Drosophila gut microbiota identify candidate symbiosis factors.</title>
        <authorList>
            <person name="Newell P.D."/>
            <person name="Chaston J.M."/>
            <person name="Douglas A.E."/>
        </authorList>
    </citation>
    <scope>NUCLEOTIDE SEQUENCE [LARGE SCALE GENOMIC DNA]</scope>
    <source>
        <strain evidence="5 6">DmCS_006</strain>
    </source>
</reference>
<dbReference type="GO" id="GO:0005829">
    <property type="term" value="C:cytosol"/>
    <property type="evidence" value="ECO:0007669"/>
    <property type="project" value="TreeGrafter"/>
</dbReference>
<feature type="binding site" evidence="3">
    <location>
        <position position="166"/>
    </location>
    <ligand>
        <name>Fe cation</name>
        <dbReference type="ChEBI" id="CHEBI:24875"/>
    </ligand>
</feature>
<proteinExistence type="predicted"/>
<accession>A0A094YL52</accession>
<dbReference type="GeneID" id="89477808"/>
<keyword evidence="6" id="KW-1185">Reference proteome</keyword>
<feature type="domain" description="Ferritin-like diiron" evidence="4">
    <location>
        <begin position="34"/>
        <end position="184"/>
    </location>
</feature>
<name>A0A094YL52_9PROT</name>
<keyword evidence="3" id="KW-0479">Metal-binding</keyword>
<evidence type="ECO:0000256" key="1">
    <source>
        <dbReference type="ARBA" id="ARBA00022434"/>
    </source>
</evidence>
<dbReference type="EMBL" id="JOKM01000088">
    <property type="protein sequence ID" value="KGB22082.1"/>
    <property type="molecule type" value="Genomic_DNA"/>
</dbReference>
<dbReference type="InterPro" id="IPR012347">
    <property type="entry name" value="Ferritin-like"/>
</dbReference>
<dbReference type="Gene3D" id="1.20.1260.10">
    <property type="match status" value="1"/>
</dbReference>
<dbReference type="PIRSF" id="PIRSF018063">
    <property type="entry name" value="Ferrtn_UCP018063"/>
    <property type="match status" value="1"/>
</dbReference>
<organism evidence="5 6">
    <name type="scientific">Acetobacter tropicalis</name>
    <dbReference type="NCBI Taxonomy" id="104102"/>
    <lineage>
        <taxon>Bacteria</taxon>
        <taxon>Pseudomonadati</taxon>
        <taxon>Pseudomonadota</taxon>
        <taxon>Alphaproteobacteria</taxon>
        <taxon>Acetobacterales</taxon>
        <taxon>Acetobacteraceae</taxon>
        <taxon>Acetobacter</taxon>
    </lineage>
</organism>
<dbReference type="InterPro" id="IPR009040">
    <property type="entry name" value="Ferritin-like_diiron"/>
</dbReference>
<evidence type="ECO:0000313" key="5">
    <source>
        <dbReference type="EMBL" id="KGB22082.1"/>
    </source>
</evidence>
<dbReference type="InterPro" id="IPR009078">
    <property type="entry name" value="Ferritin-like_SF"/>
</dbReference>
<evidence type="ECO:0000313" key="6">
    <source>
        <dbReference type="Proteomes" id="UP000029448"/>
    </source>
</evidence>
<dbReference type="STRING" id="104102.AtDm6_2580"/>
<dbReference type="PATRIC" id="fig|104102.7.peg.2547"/>
<dbReference type="GO" id="GO:0004322">
    <property type="term" value="F:ferroxidase activity"/>
    <property type="evidence" value="ECO:0007669"/>
    <property type="project" value="TreeGrafter"/>
</dbReference>